<gene>
    <name evidence="1" type="ORF">WMO13_05610</name>
</gene>
<keyword evidence="2" id="KW-1185">Reference proteome</keyword>
<dbReference type="Proteomes" id="UP001449178">
    <property type="component" value="Chromosome"/>
</dbReference>
<dbReference type="RefSeq" id="WP_270049113.1">
    <property type="nucleotide sequence ID" value="NZ_AZOD01000017.1"/>
</dbReference>
<evidence type="ECO:0000313" key="2">
    <source>
        <dbReference type="Proteomes" id="UP001449178"/>
    </source>
</evidence>
<dbReference type="EMBL" id="CP150637">
    <property type="protein sequence ID" value="WZW86866.1"/>
    <property type="molecule type" value="Genomic_DNA"/>
</dbReference>
<organism evidence="1 2">
    <name type="scientific">Ignatzschineria larvae DSM 13226</name>
    <dbReference type="NCBI Taxonomy" id="1111732"/>
    <lineage>
        <taxon>Bacteria</taxon>
        <taxon>Pseudomonadati</taxon>
        <taxon>Pseudomonadota</taxon>
        <taxon>Gammaproteobacteria</taxon>
        <taxon>Cardiobacteriales</taxon>
        <taxon>Ignatzschineriaceae</taxon>
        <taxon>Ignatzschineria</taxon>
    </lineage>
</organism>
<proteinExistence type="predicted"/>
<sequence>MIGSKEAYPNAGASVDRGKETVLSGILQVLVSQVYLLLTPPIAI</sequence>
<reference evidence="1 2" key="1">
    <citation type="submission" date="2024-03" db="EMBL/GenBank/DDBJ databases">
        <title>Complete Genome Sequence and Annotation of Ignatzschineria larvae DSM 13226.</title>
        <authorList>
            <person name="Cantrell E."/>
            <person name="Burcham Z.M."/>
        </authorList>
    </citation>
    <scope>NUCLEOTIDE SEQUENCE [LARGE SCALE GENOMIC DNA]</scope>
    <source>
        <strain evidence="1 2">DSM 13226</strain>
    </source>
</reference>
<protein>
    <submittedName>
        <fullName evidence="1">Uncharacterized protein</fullName>
    </submittedName>
</protein>
<name>A0ABZ3BWI1_9GAMM</name>
<evidence type="ECO:0000313" key="1">
    <source>
        <dbReference type="EMBL" id="WZW86866.1"/>
    </source>
</evidence>
<accession>A0ABZ3BWI1</accession>